<reference evidence="2" key="1">
    <citation type="submission" date="2022-11" db="EMBL/GenBank/DDBJ databases">
        <authorList>
            <person name="Kikuchi T."/>
        </authorList>
    </citation>
    <scope>NUCLEOTIDE SEQUENCE</scope>
    <source>
        <strain evidence="2">PS1010</strain>
    </source>
</reference>
<sequence>MRPLFKIALTLFIGASIVVCYKIYERKKSRKPSRKIHRTPIKRRISDVKTLDETQKDEKVKKEDAKMRKKSVRETSSDILHPAPFDNVLGKIPSDKKTNKLCGTLSDSEMREIDQKNITFDNCEYIAAKGSSRAPESLSTLSSASTDGPKIVETFRIVEADSSDFERSSRSTTKSIEKSKENDPDPPKSEEPGTKQNAPPKLEEIKSDPLVTPTRPEDAQIVAPPAPSPPNSLLTSPTPPQNQPSPSQHALTEPSSSGIASPNVPREKLEISNDPLASPKKSSQKSSKSRSSQKTKFKLCRCRYNNRNGFVDDKNTLTFNENVTPQIAPTTVLPVVFSRYKSENLLELYGDIVELPDECYKVEPELIDNCLTPFHPILNSTHASYYHSCLITNLIDNFDFFE</sequence>
<evidence type="ECO:0000256" key="1">
    <source>
        <dbReference type="SAM" id="MobiDB-lite"/>
    </source>
</evidence>
<dbReference type="EMBL" id="CANHGI010000004">
    <property type="protein sequence ID" value="CAI5449789.1"/>
    <property type="molecule type" value="Genomic_DNA"/>
</dbReference>
<dbReference type="OrthoDB" id="5850025at2759"/>
<dbReference type="AlphaFoldDB" id="A0A9P1IT36"/>
<evidence type="ECO:0000313" key="3">
    <source>
        <dbReference type="Proteomes" id="UP001152747"/>
    </source>
</evidence>
<feature type="region of interest" description="Disordered" evidence="1">
    <location>
        <begin position="162"/>
        <end position="294"/>
    </location>
</feature>
<gene>
    <name evidence="2" type="ORF">CAMP_LOCUS12426</name>
</gene>
<dbReference type="Proteomes" id="UP001152747">
    <property type="component" value="Unassembled WGS sequence"/>
</dbReference>
<organism evidence="2 3">
    <name type="scientific">Caenorhabditis angaria</name>
    <dbReference type="NCBI Taxonomy" id="860376"/>
    <lineage>
        <taxon>Eukaryota</taxon>
        <taxon>Metazoa</taxon>
        <taxon>Ecdysozoa</taxon>
        <taxon>Nematoda</taxon>
        <taxon>Chromadorea</taxon>
        <taxon>Rhabditida</taxon>
        <taxon>Rhabditina</taxon>
        <taxon>Rhabditomorpha</taxon>
        <taxon>Rhabditoidea</taxon>
        <taxon>Rhabditidae</taxon>
        <taxon>Peloderinae</taxon>
        <taxon>Caenorhabditis</taxon>
    </lineage>
</organism>
<feature type="compositionally biased region" description="Polar residues" evidence="1">
    <location>
        <begin position="249"/>
        <end position="260"/>
    </location>
</feature>
<feature type="region of interest" description="Disordered" evidence="1">
    <location>
        <begin position="50"/>
        <end position="75"/>
    </location>
</feature>
<comment type="caution">
    <text evidence="2">The sequence shown here is derived from an EMBL/GenBank/DDBJ whole genome shotgun (WGS) entry which is preliminary data.</text>
</comment>
<keyword evidence="3" id="KW-1185">Reference proteome</keyword>
<protein>
    <submittedName>
        <fullName evidence="2">Uncharacterized protein</fullName>
    </submittedName>
</protein>
<accession>A0A9P1IT36</accession>
<evidence type="ECO:0000313" key="2">
    <source>
        <dbReference type="EMBL" id="CAI5449789.1"/>
    </source>
</evidence>
<feature type="compositionally biased region" description="Basic and acidic residues" evidence="1">
    <location>
        <begin position="162"/>
        <end position="193"/>
    </location>
</feature>
<proteinExistence type="predicted"/>
<name>A0A9P1IT36_9PELO</name>